<dbReference type="GO" id="GO:0000976">
    <property type="term" value="F:transcription cis-regulatory region binding"/>
    <property type="evidence" value="ECO:0007669"/>
    <property type="project" value="TreeGrafter"/>
</dbReference>
<dbReference type="InterPro" id="IPR039420">
    <property type="entry name" value="WalR-like"/>
</dbReference>
<feature type="domain" description="Response regulatory" evidence="8">
    <location>
        <begin position="5"/>
        <end position="118"/>
    </location>
</feature>
<feature type="domain" description="OmpR/PhoB-type" evidence="9">
    <location>
        <begin position="130"/>
        <end position="229"/>
    </location>
</feature>
<dbReference type="Pfam" id="PF00072">
    <property type="entry name" value="Response_reg"/>
    <property type="match status" value="1"/>
</dbReference>
<dbReference type="AlphaFoldDB" id="A0AAU8GD72"/>
<keyword evidence="5" id="KW-0804">Transcription</keyword>
<name>A0AAU8GD72_9CHLR</name>
<sequence length="233" mass="26249">MSKGKILVVDDEPKIVNTVRAYLEREGYEALEANNGRKAIEIFNREKPDLIILDLMLPEVDGLEVCRQIRRSSDVPIIMLTARQEDADKLIGLELGADDYVTKPFSPRELVARVKVVLRRARPSAAATTPARLTLGDLIIDEERFEATCHDAPLTLTPTEFRILAALMRNPGRVLSRTRLLDTLGENYEGYERTIDVHVKNLRRKLAEMNSERGCVITTVHGVGYKLQEPEDG</sequence>
<keyword evidence="2" id="KW-0902">Two-component regulatory system</keyword>
<dbReference type="SUPFAM" id="SSF46894">
    <property type="entry name" value="C-terminal effector domain of the bipartite response regulators"/>
    <property type="match status" value="1"/>
</dbReference>
<dbReference type="SMART" id="SM00448">
    <property type="entry name" value="REC"/>
    <property type="match status" value="1"/>
</dbReference>
<dbReference type="GO" id="GO:0006355">
    <property type="term" value="P:regulation of DNA-templated transcription"/>
    <property type="evidence" value="ECO:0007669"/>
    <property type="project" value="InterPro"/>
</dbReference>
<keyword evidence="1 6" id="KW-0597">Phosphoprotein</keyword>
<accession>A0AAU8GD72</accession>
<dbReference type="InterPro" id="IPR036388">
    <property type="entry name" value="WH-like_DNA-bd_sf"/>
</dbReference>
<evidence type="ECO:0000256" key="4">
    <source>
        <dbReference type="ARBA" id="ARBA00023125"/>
    </source>
</evidence>
<dbReference type="SUPFAM" id="SSF52172">
    <property type="entry name" value="CheY-like"/>
    <property type="match status" value="1"/>
</dbReference>
<keyword evidence="3" id="KW-0805">Transcription regulation</keyword>
<dbReference type="FunFam" id="3.40.50.2300:FF:000001">
    <property type="entry name" value="DNA-binding response regulator PhoB"/>
    <property type="match status" value="1"/>
</dbReference>
<dbReference type="SMART" id="SM00862">
    <property type="entry name" value="Trans_reg_C"/>
    <property type="match status" value="1"/>
</dbReference>
<dbReference type="GO" id="GO:0032993">
    <property type="term" value="C:protein-DNA complex"/>
    <property type="evidence" value="ECO:0007669"/>
    <property type="project" value="TreeGrafter"/>
</dbReference>
<dbReference type="InterPro" id="IPR001867">
    <property type="entry name" value="OmpR/PhoB-type_DNA-bd"/>
</dbReference>
<dbReference type="PROSITE" id="PS50110">
    <property type="entry name" value="RESPONSE_REGULATORY"/>
    <property type="match status" value="1"/>
</dbReference>
<dbReference type="PANTHER" id="PTHR48111:SF4">
    <property type="entry name" value="DNA-BINDING DUAL TRANSCRIPTIONAL REGULATOR OMPR"/>
    <property type="match status" value="1"/>
</dbReference>
<reference evidence="10" key="1">
    <citation type="submission" date="2024-06" db="EMBL/GenBank/DDBJ databases">
        <title>A Novel Isolate, Dehalogenimonas sp. Strain 4OHTPN, Dechlorinates Aromatic 4 Hydroxy chlorothalonil by a Novel Reductive Dehalogenase.</title>
        <authorList>
            <person name="Liu G."/>
        </authorList>
    </citation>
    <scope>NUCLEOTIDE SEQUENCE</scope>
    <source>
        <strain evidence="10">4OHTPN</strain>
    </source>
</reference>
<organism evidence="10">
    <name type="scientific">Dehalogenimonas sp. 4OHTPN</name>
    <dbReference type="NCBI Taxonomy" id="3166643"/>
    <lineage>
        <taxon>Bacteria</taxon>
        <taxon>Bacillati</taxon>
        <taxon>Chloroflexota</taxon>
        <taxon>Dehalococcoidia</taxon>
        <taxon>Dehalococcoidales</taxon>
        <taxon>Dehalococcoidaceae</taxon>
        <taxon>Dehalogenimonas</taxon>
    </lineage>
</organism>
<evidence type="ECO:0000259" key="8">
    <source>
        <dbReference type="PROSITE" id="PS50110"/>
    </source>
</evidence>
<dbReference type="GO" id="GO:0005829">
    <property type="term" value="C:cytosol"/>
    <property type="evidence" value="ECO:0007669"/>
    <property type="project" value="TreeGrafter"/>
</dbReference>
<feature type="modified residue" description="4-aspartylphosphate" evidence="6">
    <location>
        <position position="54"/>
    </location>
</feature>
<dbReference type="PANTHER" id="PTHR48111">
    <property type="entry name" value="REGULATOR OF RPOS"/>
    <property type="match status" value="1"/>
</dbReference>
<evidence type="ECO:0000259" key="9">
    <source>
        <dbReference type="PROSITE" id="PS51755"/>
    </source>
</evidence>
<protein>
    <submittedName>
        <fullName evidence="10">Response regulator transcription factor</fullName>
    </submittedName>
</protein>
<dbReference type="Pfam" id="PF00486">
    <property type="entry name" value="Trans_reg_C"/>
    <property type="match status" value="1"/>
</dbReference>
<evidence type="ECO:0000256" key="6">
    <source>
        <dbReference type="PROSITE-ProRule" id="PRU00169"/>
    </source>
</evidence>
<feature type="DNA-binding region" description="OmpR/PhoB-type" evidence="7">
    <location>
        <begin position="130"/>
        <end position="229"/>
    </location>
</feature>
<dbReference type="InterPro" id="IPR011006">
    <property type="entry name" value="CheY-like_superfamily"/>
</dbReference>
<evidence type="ECO:0000256" key="3">
    <source>
        <dbReference type="ARBA" id="ARBA00023015"/>
    </source>
</evidence>
<dbReference type="CDD" id="cd00383">
    <property type="entry name" value="trans_reg_C"/>
    <property type="match status" value="1"/>
</dbReference>
<dbReference type="GO" id="GO:0000156">
    <property type="term" value="F:phosphorelay response regulator activity"/>
    <property type="evidence" value="ECO:0007669"/>
    <property type="project" value="TreeGrafter"/>
</dbReference>
<dbReference type="PROSITE" id="PS51755">
    <property type="entry name" value="OMPR_PHOB"/>
    <property type="match status" value="1"/>
</dbReference>
<evidence type="ECO:0000256" key="1">
    <source>
        <dbReference type="ARBA" id="ARBA00022553"/>
    </source>
</evidence>
<evidence type="ECO:0000256" key="7">
    <source>
        <dbReference type="PROSITE-ProRule" id="PRU01091"/>
    </source>
</evidence>
<keyword evidence="4 7" id="KW-0238">DNA-binding</keyword>
<dbReference type="EMBL" id="CP159307">
    <property type="protein sequence ID" value="XCH34019.1"/>
    <property type="molecule type" value="Genomic_DNA"/>
</dbReference>
<gene>
    <name evidence="10" type="ORF">ABV300_03830</name>
</gene>
<dbReference type="InterPro" id="IPR016032">
    <property type="entry name" value="Sig_transdc_resp-reg_C-effctor"/>
</dbReference>
<evidence type="ECO:0000313" key="10">
    <source>
        <dbReference type="EMBL" id="XCH34019.1"/>
    </source>
</evidence>
<dbReference type="Gene3D" id="1.10.10.10">
    <property type="entry name" value="Winged helix-like DNA-binding domain superfamily/Winged helix DNA-binding domain"/>
    <property type="match status" value="1"/>
</dbReference>
<proteinExistence type="predicted"/>
<evidence type="ECO:0000256" key="5">
    <source>
        <dbReference type="ARBA" id="ARBA00023163"/>
    </source>
</evidence>
<dbReference type="InterPro" id="IPR001789">
    <property type="entry name" value="Sig_transdc_resp-reg_receiver"/>
</dbReference>
<dbReference type="Gene3D" id="3.40.50.2300">
    <property type="match status" value="1"/>
</dbReference>
<dbReference type="Gene3D" id="6.10.250.690">
    <property type="match status" value="1"/>
</dbReference>
<evidence type="ECO:0000256" key="2">
    <source>
        <dbReference type="ARBA" id="ARBA00023012"/>
    </source>
</evidence>
<dbReference type="RefSeq" id="WP_353715207.1">
    <property type="nucleotide sequence ID" value="NZ_CP159307.1"/>
</dbReference>